<dbReference type="GO" id="GO:0030170">
    <property type="term" value="F:pyridoxal phosphate binding"/>
    <property type="evidence" value="ECO:0007669"/>
    <property type="project" value="InterPro"/>
</dbReference>
<protein>
    <submittedName>
        <fullName evidence="6">Probable aminotransferase ACS12</fullName>
    </submittedName>
</protein>
<keyword evidence="6" id="KW-0808">Transferase</keyword>
<dbReference type="InterPro" id="IPR004839">
    <property type="entry name" value="Aminotransferase_I/II_large"/>
</dbReference>
<feature type="compositionally biased region" description="Low complexity" evidence="3">
    <location>
        <begin position="1"/>
        <end position="12"/>
    </location>
</feature>
<feature type="region of interest" description="Disordered" evidence="3">
    <location>
        <begin position="86"/>
        <end position="123"/>
    </location>
</feature>
<gene>
    <name evidence="6" type="primary">LOC110782397</name>
</gene>
<dbReference type="PANTHER" id="PTHR43795:SF46">
    <property type="entry name" value="AMINOTRANSFERASE ACS12-RELATED"/>
    <property type="match status" value="1"/>
</dbReference>
<dbReference type="Pfam" id="PF00155">
    <property type="entry name" value="Aminotran_1_2"/>
    <property type="match status" value="1"/>
</dbReference>
<dbReference type="Gene3D" id="3.90.1150.10">
    <property type="entry name" value="Aspartate Aminotransferase, domain 1"/>
    <property type="match status" value="1"/>
</dbReference>
<dbReference type="AlphaFoldDB" id="A0A9R0I669"/>
<dbReference type="RefSeq" id="XP_021842239.2">
    <property type="nucleotide sequence ID" value="XM_021986547.2"/>
</dbReference>
<dbReference type="PANTHER" id="PTHR43795">
    <property type="entry name" value="BIFUNCTIONAL ASPARTATE AMINOTRANSFERASE AND GLUTAMATE/ASPARTATE-PREPHENATE AMINOTRANSFERASE-RELATED"/>
    <property type="match status" value="1"/>
</dbReference>
<evidence type="ECO:0000256" key="2">
    <source>
        <dbReference type="ARBA" id="ARBA00022898"/>
    </source>
</evidence>
<dbReference type="KEGG" id="soe:110782397"/>
<dbReference type="Proteomes" id="UP000813463">
    <property type="component" value="Chromosome 3"/>
</dbReference>
<evidence type="ECO:0000313" key="6">
    <source>
        <dbReference type="RefSeq" id="XP_021842239.2"/>
    </source>
</evidence>
<dbReference type="GO" id="GO:0004069">
    <property type="term" value="F:L-aspartate:2-oxoglutarate aminotransferase activity"/>
    <property type="evidence" value="ECO:0000318"/>
    <property type="project" value="GO_Central"/>
</dbReference>
<dbReference type="InterPro" id="IPR015422">
    <property type="entry name" value="PyrdxlP-dep_Trfase_small"/>
</dbReference>
<dbReference type="InterPro" id="IPR015421">
    <property type="entry name" value="PyrdxlP-dep_Trfase_major"/>
</dbReference>
<proteinExistence type="inferred from homology"/>
<comment type="similarity">
    <text evidence="1">Belongs to the class-I pyridoxal-phosphate-dependent aminotransferase family.</text>
</comment>
<feature type="region of interest" description="Disordered" evidence="3">
    <location>
        <begin position="1"/>
        <end position="22"/>
    </location>
</feature>
<feature type="compositionally biased region" description="Polar residues" evidence="3">
    <location>
        <begin position="13"/>
        <end position="22"/>
    </location>
</feature>
<name>A0A9R0I669_SPIOL</name>
<evidence type="ECO:0000256" key="3">
    <source>
        <dbReference type="SAM" id="MobiDB-lite"/>
    </source>
</evidence>
<evidence type="ECO:0000313" key="5">
    <source>
        <dbReference type="Proteomes" id="UP000813463"/>
    </source>
</evidence>
<accession>A0A9R0I669</accession>
<dbReference type="PROSITE" id="PS00105">
    <property type="entry name" value="AA_TRANSFER_CLASS_1"/>
    <property type="match status" value="1"/>
</dbReference>
<evidence type="ECO:0000259" key="4">
    <source>
        <dbReference type="Pfam" id="PF00155"/>
    </source>
</evidence>
<dbReference type="SUPFAM" id="SSF53383">
    <property type="entry name" value="PLP-dependent transferases"/>
    <property type="match status" value="1"/>
</dbReference>
<dbReference type="GeneID" id="110782397"/>
<dbReference type="GO" id="GO:0006520">
    <property type="term" value="P:amino acid metabolic process"/>
    <property type="evidence" value="ECO:0000318"/>
    <property type="project" value="GO_Central"/>
</dbReference>
<dbReference type="InterPro" id="IPR015424">
    <property type="entry name" value="PyrdxlP-dep_Trfase"/>
</dbReference>
<keyword evidence="2" id="KW-0663">Pyridoxal phosphate</keyword>
<dbReference type="GO" id="GO:0008793">
    <property type="term" value="F:aromatic-amino-acid transaminase activity"/>
    <property type="evidence" value="ECO:0000318"/>
    <property type="project" value="GO_Central"/>
</dbReference>
<reference evidence="6" key="2">
    <citation type="submission" date="2025-08" db="UniProtKB">
        <authorList>
            <consortium name="RefSeq"/>
        </authorList>
    </citation>
    <scope>IDENTIFICATION</scope>
    <source>
        <tissue evidence="6">Leaf</tissue>
    </source>
</reference>
<reference evidence="5" key="1">
    <citation type="journal article" date="2021" name="Nat. Commun.">
        <title>Genomic analyses provide insights into spinach domestication and the genetic basis of agronomic traits.</title>
        <authorList>
            <person name="Cai X."/>
            <person name="Sun X."/>
            <person name="Xu C."/>
            <person name="Sun H."/>
            <person name="Wang X."/>
            <person name="Ge C."/>
            <person name="Zhang Z."/>
            <person name="Wang Q."/>
            <person name="Fei Z."/>
            <person name="Jiao C."/>
            <person name="Wang Q."/>
        </authorList>
    </citation>
    <scope>NUCLEOTIDE SEQUENCE [LARGE SCALE GENOMIC DNA]</scope>
    <source>
        <strain evidence="5">cv. Varoflay</strain>
    </source>
</reference>
<feature type="compositionally biased region" description="Pro residues" evidence="3">
    <location>
        <begin position="89"/>
        <end position="98"/>
    </location>
</feature>
<keyword evidence="5" id="KW-1185">Reference proteome</keyword>
<dbReference type="PRINTS" id="PR00753">
    <property type="entry name" value="ACCSYNTHASE"/>
</dbReference>
<feature type="domain" description="Aminotransferase class I/classII large" evidence="4">
    <location>
        <begin position="165"/>
        <end position="541"/>
    </location>
</feature>
<keyword evidence="6" id="KW-0032">Aminotransferase</keyword>
<dbReference type="InterPro" id="IPR050478">
    <property type="entry name" value="Ethylene_sulfur-biosynth"/>
</dbReference>
<sequence length="552" mass="60594">MTSSLHSLSSISPQPKNTTFIFNNKPHKIKDTAFSGAPKPPAMRLIVPLQGVVQGRGGLILGSIIPCALFYFFQLYLKKNRNNNNNNNLPPPSSPPILSPTTSNVELHRSSSRPSLSSSRCSLGPARISSRASALAKPNDSPYYLGLDRAREDAYHEVDNPNGIIQLGLAENLLSLDLIEKWVTENWDGSMINGGELGINGIATYQPFDGLMELKMAMADFMSKVMGGVSFDPSQLVLTSGATPAVEMLCFCLADHGNAFLIPAPYYAGFDRDLVRTGVELIPVHCRSSDNFTLSSTALDQAYNNARKRGLKVRGILFSNPSNPVGNLLSKDTLYTLLDFAREKNIHIISDEIFAGSTYGDIEFVSMAEIVESEELDKNRVHIIYGLSKDLSLPGFRVGAIYTSNENVLAAAKKLARFSSISAPTQRLVVSMLSDKRFIEEYMETNRKRLKRVHDSFVAGLDQLGIPCAKSDGGLYCWADFSGLVKPYNEKGELDLWDKLLTVGKVNLTPGSAFHCIEPGWFRCCFTALAEKDIPMIMARIGKICASCKSPR</sequence>
<dbReference type="Gene3D" id="3.40.640.10">
    <property type="entry name" value="Type I PLP-dependent aspartate aminotransferase-like (Major domain)"/>
    <property type="match status" value="1"/>
</dbReference>
<feature type="compositionally biased region" description="Low complexity" evidence="3">
    <location>
        <begin position="112"/>
        <end position="123"/>
    </location>
</feature>
<dbReference type="GO" id="GO:0016847">
    <property type="term" value="F:1-aminocyclopropane-1-carboxylate synthase activity"/>
    <property type="evidence" value="ECO:0007669"/>
    <property type="project" value="UniProtKB-ARBA"/>
</dbReference>
<dbReference type="CDD" id="cd00609">
    <property type="entry name" value="AAT_like"/>
    <property type="match status" value="1"/>
</dbReference>
<evidence type="ECO:0000256" key="1">
    <source>
        <dbReference type="ARBA" id="ARBA00007441"/>
    </source>
</evidence>
<dbReference type="InterPro" id="IPR004838">
    <property type="entry name" value="NHTrfase_class1_PyrdxlP-BS"/>
</dbReference>
<organism evidence="5 6">
    <name type="scientific">Spinacia oleracea</name>
    <name type="common">Spinach</name>
    <dbReference type="NCBI Taxonomy" id="3562"/>
    <lineage>
        <taxon>Eukaryota</taxon>
        <taxon>Viridiplantae</taxon>
        <taxon>Streptophyta</taxon>
        <taxon>Embryophyta</taxon>
        <taxon>Tracheophyta</taxon>
        <taxon>Spermatophyta</taxon>
        <taxon>Magnoliopsida</taxon>
        <taxon>eudicotyledons</taxon>
        <taxon>Gunneridae</taxon>
        <taxon>Pentapetalae</taxon>
        <taxon>Caryophyllales</taxon>
        <taxon>Chenopodiaceae</taxon>
        <taxon>Chenopodioideae</taxon>
        <taxon>Anserineae</taxon>
        <taxon>Spinacia</taxon>
    </lineage>
</organism>